<comment type="caution">
    <text evidence="2">The sequence shown here is derived from an EMBL/GenBank/DDBJ whole genome shotgun (WGS) entry which is preliminary data.</text>
</comment>
<feature type="non-terminal residue" evidence="2">
    <location>
        <position position="1"/>
    </location>
</feature>
<dbReference type="Pfam" id="PF00850">
    <property type="entry name" value="Hist_deacetyl"/>
    <property type="match status" value="1"/>
</dbReference>
<gene>
    <name evidence="2" type="ORF">DRP53_03085</name>
</gene>
<reference evidence="2 3" key="1">
    <citation type="submission" date="2018-06" db="EMBL/GenBank/DDBJ databases">
        <title>Extensive metabolic versatility and redundancy in microbially diverse, dynamic hydrothermal sediments.</title>
        <authorList>
            <person name="Dombrowski N."/>
            <person name="Teske A."/>
            <person name="Baker B.J."/>
        </authorList>
    </citation>
    <scope>NUCLEOTIDE SEQUENCE [LARGE SCALE GENOMIC DNA]</scope>
    <source>
        <strain evidence="2">B36_G15</strain>
    </source>
</reference>
<dbReference type="InterPro" id="IPR037138">
    <property type="entry name" value="His_deacetylse_dom_sf"/>
</dbReference>
<dbReference type="InterPro" id="IPR023801">
    <property type="entry name" value="His_deacetylse_dom"/>
</dbReference>
<dbReference type="SUPFAM" id="SSF52768">
    <property type="entry name" value="Arginase/deacetylase"/>
    <property type="match status" value="1"/>
</dbReference>
<accession>A0A660SKB2</accession>
<protein>
    <submittedName>
        <fullName evidence="2">Histone deacetylase</fullName>
    </submittedName>
</protein>
<evidence type="ECO:0000313" key="3">
    <source>
        <dbReference type="Proteomes" id="UP000268469"/>
    </source>
</evidence>
<feature type="domain" description="Histone deacetylase" evidence="1">
    <location>
        <begin position="1"/>
        <end position="64"/>
    </location>
</feature>
<dbReference type="Gene3D" id="3.40.800.20">
    <property type="entry name" value="Histone deacetylase domain"/>
    <property type="match status" value="1"/>
</dbReference>
<dbReference type="Proteomes" id="UP000268469">
    <property type="component" value="Unassembled WGS sequence"/>
</dbReference>
<organism evidence="2 3">
    <name type="scientific">candidate division WOR-3 bacterium</name>
    <dbReference type="NCBI Taxonomy" id="2052148"/>
    <lineage>
        <taxon>Bacteria</taxon>
        <taxon>Bacteria division WOR-3</taxon>
    </lineage>
</organism>
<evidence type="ECO:0000259" key="1">
    <source>
        <dbReference type="Pfam" id="PF00850"/>
    </source>
</evidence>
<proteinExistence type="predicted"/>
<dbReference type="AlphaFoldDB" id="A0A660SKB2"/>
<dbReference type="EMBL" id="QNBE01000021">
    <property type="protein sequence ID" value="RKX70962.1"/>
    <property type="molecule type" value="Genomic_DNA"/>
</dbReference>
<sequence>DFQPELLAVSAGFDTYQGDPLTALRLEIDDYYRIGRRIQALNLPAFSVLEGGYSSDLPKLVAAYLKGLCGE</sequence>
<dbReference type="InterPro" id="IPR023696">
    <property type="entry name" value="Ureohydrolase_dom_sf"/>
</dbReference>
<evidence type="ECO:0000313" key="2">
    <source>
        <dbReference type="EMBL" id="RKX70962.1"/>
    </source>
</evidence>
<name>A0A660SKB2_UNCW3</name>